<dbReference type="InterPro" id="IPR006311">
    <property type="entry name" value="TAT_signal"/>
</dbReference>
<feature type="domain" description="Inosine/uridine-preferring nucleoside hydrolase" evidence="4">
    <location>
        <begin position="51"/>
        <end position="247"/>
    </location>
</feature>
<protein>
    <submittedName>
        <fullName evidence="5">Nucleoside hydrolase</fullName>
    </submittedName>
</protein>
<feature type="signal peptide" evidence="3">
    <location>
        <begin position="1"/>
        <end position="26"/>
    </location>
</feature>
<dbReference type="PROSITE" id="PS51318">
    <property type="entry name" value="TAT"/>
    <property type="match status" value="1"/>
</dbReference>
<dbReference type="PANTHER" id="PTHR12304">
    <property type="entry name" value="INOSINE-URIDINE PREFERRING NUCLEOSIDE HYDROLASE"/>
    <property type="match status" value="1"/>
</dbReference>
<sequence>MTINRRNLMGGAAALAAGAVASPALGKVKPFSPQFGPRSRVVYVNDLAGDIDGLFATAHIALSQTSQLRTIVGSGFMGPHESADNATKLGREMMGLMGLKVPIVAGSSKAIGKDKVPQPSPGVQAIIDEAMRTDTALPLYVAVGGGLTEVASAIMIEPRIADRMTLIWIGGGSMPDGAPREANFNIDPDAARFIFNEAKVPMWTIPQAVYSMCIVSATELQARVAPHGKIGKWLYEKLVNASADMSRNLPAGISFKFNTGETWILGDSPLVVLTSLTDWVPNFDFKTRSVSWDRTSAGHYDEVPCPVMNADGSFTPRSDGRKVRIYKDIDTRLMFGDFFAKLELNYPAR</sequence>
<evidence type="ECO:0000256" key="1">
    <source>
        <dbReference type="ARBA" id="ARBA00022801"/>
    </source>
</evidence>
<organism evidence="5 6">
    <name type="scientific">Novosphingobium aquae</name>
    <dbReference type="NCBI Taxonomy" id="3133435"/>
    <lineage>
        <taxon>Bacteria</taxon>
        <taxon>Pseudomonadati</taxon>
        <taxon>Pseudomonadota</taxon>
        <taxon>Alphaproteobacteria</taxon>
        <taxon>Sphingomonadales</taxon>
        <taxon>Sphingomonadaceae</taxon>
        <taxon>Novosphingobium</taxon>
    </lineage>
</organism>
<keyword evidence="2" id="KW-0326">Glycosidase</keyword>
<evidence type="ECO:0000313" key="5">
    <source>
        <dbReference type="EMBL" id="MEJ6011617.1"/>
    </source>
</evidence>
<keyword evidence="6" id="KW-1185">Reference proteome</keyword>
<gene>
    <name evidence="5" type="ORF">WG900_17015</name>
</gene>
<evidence type="ECO:0000259" key="4">
    <source>
        <dbReference type="Pfam" id="PF01156"/>
    </source>
</evidence>
<dbReference type="Proteomes" id="UP001379235">
    <property type="component" value="Unassembled WGS sequence"/>
</dbReference>
<dbReference type="Gene3D" id="3.90.245.10">
    <property type="entry name" value="Ribonucleoside hydrolase-like"/>
    <property type="match status" value="1"/>
</dbReference>
<dbReference type="Pfam" id="PF01156">
    <property type="entry name" value="IU_nuc_hydro"/>
    <property type="match status" value="1"/>
</dbReference>
<dbReference type="PANTHER" id="PTHR12304:SF4">
    <property type="entry name" value="URIDINE NUCLEOSIDASE"/>
    <property type="match status" value="1"/>
</dbReference>
<accession>A0ABU8SCJ2</accession>
<dbReference type="GO" id="GO:0016787">
    <property type="term" value="F:hydrolase activity"/>
    <property type="evidence" value="ECO:0007669"/>
    <property type="project" value="UniProtKB-KW"/>
</dbReference>
<dbReference type="InterPro" id="IPR036452">
    <property type="entry name" value="Ribo_hydro-like"/>
</dbReference>
<dbReference type="SUPFAM" id="SSF53590">
    <property type="entry name" value="Nucleoside hydrolase"/>
    <property type="match status" value="1"/>
</dbReference>
<dbReference type="RefSeq" id="WP_339969038.1">
    <property type="nucleotide sequence ID" value="NZ_JBBHJY010000010.1"/>
</dbReference>
<reference evidence="5 6" key="1">
    <citation type="submission" date="2024-03" db="EMBL/GenBank/DDBJ databases">
        <authorList>
            <person name="Jo J.-H."/>
        </authorList>
    </citation>
    <scope>NUCLEOTIDE SEQUENCE [LARGE SCALE GENOMIC DNA]</scope>
    <source>
        <strain evidence="5 6">AS3R-12</strain>
    </source>
</reference>
<dbReference type="InterPro" id="IPR001910">
    <property type="entry name" value="Inosine/uridine_hydrolase_dom"/>
</dbReference>
<evidence type="ECO:0000256" key="2">
    <source>
        <dbReference type="ARBA" id="ARBA00023295"/>
    </source>
</evidence>
<dbReference type="EMBL" id="JBBHJY010000010">
    <property type="protein sequence ID" value="MEJ6011617.1"/>
    <property type="molecule type" value="Genomic_DNA"/>
</dbReference>
<dbReference type="InterPro" id="IPR023186">
    <property type="entry name" value="IUNH"/>
</dbReference>
<proteinExistence type="predicted"/>
<name>A0ABU8SCJ2_9SPHN</name>
<keyword evidence="3" id="KW-0732">Signal</keyword>
<comment type="caution">
    <text evidence="5">The sequence shown here is derived from an EMBL/GenBank/DDBJ whole genome shotgun (WGS) entry which is preliminary data.</text>
</comment>
<evidence type="ECO:0000256" key="3">
    <source>
        <dbReference type="SAM" id="SignalP"/>
    </source>
</evidence>
<feature type="chain" id="PRO_5046120221" evidence="3">
    <location>
        <begin position="27"/>
        <end position="349"/>
    </location>
</feature>
<evidence type="ECO:0000313" key="6">
    <source>
        <dbReference type="Proteomes" id="UP001379235"/>
    </source>
</evidence>
<keyword evidence="1 5" id="KW-0378">Hydrolase</keyword>